<dbReference type="InterPro" id="IPR001296">
    <property type="entry name" value="Glyco_trans_1"/>
</dbReference>
<dbReference type="SUPFAM" id="SSF53756">
    <property type="entry name" value="UDP-Glycosyltransferase/glycogen phosphorylase"/>
    <property type="match status" value="1"/>
</dbReference>
<dbReference type="Pfam" id="PF13439">
    <property type="entry name" value="Glyco_transf_4"/>
    <property type="match status" value="1"/>
</dbReference>
<evidence type="ECO:0000259" key="4">
    <source>
        <dbReference type="Pfam" id="PF13439"/>
    </source>
</evidence>
<feature type="domain" description="Glycosyltransferase subfamily 4-like N-terminal" evidence="4">
    <location>
        <begin position="15"/>
        <end position="183"/>
    </location>
</feature>
<accession>A0A564ZHP7</accession>
<keyword evidence="1" id="KW-0328">Glycosyltransferase</keyword>
<organism evidence="5 6">
    <name type="scientific">Candidatus Methylomirabilis lanthanidiphila</name>
    <dbReference type="NCBI Taxonomy" id="2211376"/>
    <lineage>
        <taxon>Bacteria</taxon>
        <taxon>Candidatus Methylomirabilota</taxon>
        <taxon>Candidatus Methylomirabilia</taxon>
        <taxon>Candidatus Methylomirabilales</taxon>
        <taxon>Candidatus Methylomirabilaceae</taxon>
        <taxon>Candidatus Methylomirabilis</taxon>
    </lineage>
</organism>
<keyword evidence="6" id="KW-1185">Reference proteome</keyword>
<dbReference type="Proteomes" id="UP000334340">
    <property type="component" value="Unassembled WGS sequence"/>
</dbReference>
<dbReference type="PANTHER" id="PTHR12526:SF510">
    <property type="entry name" value="D-INOSITOL 3-PHOSPHATE GLYCOSYLTRANSFERASE"/>
    <property type="match status" value="1"/>
</dbReference>
<dbReference type="Pfam" id="PF00534">
    <property type="entry name" value="Glycos_transf_1"/>
    <property type="match status" value="1"/>
</dbReference>
<dbReference type="PANTHER" id="PTHR12526">
    <property type="entry name" value="GLYCOSYLTRANSFERASE"/>
    <property type="match status" value="1"/>
</dbReference>
<evidence type="ECO:0000256" key="2">
    <source>
        <dbReference type="ARBA" id="ARBA00022679"/>
    </source>
</evidence>
<feature type="domain" description="Glycosyl transferase family 1" evidence="3">
    <location>
        <begin position="195"/>
        <end position="356"/>
    </location>
</feature>
<dbReference type="AlphaFoldDB" id="A0A564ZHP7"/>
<dbReference type="GO" id="GO:0016757">
    <property type="term" value="F:glycosyltransferase activity"/>
    <property type="evidence" value="ECO:0007669"/>
    <property type="project" value="UniProtKB-KW"/>
</dbReference>
<keyword evidence="2 5" id="KW-0808">Transferase</keyword>
<evidence type="ECO:0000313" key="5">
    <source>
        <dbReference type="EMBL" id="VUZ84849.1"/>
    </source>
</evidence>
<dbReference type="InterPro" id="IPR028098">
    <property type="entry name" value="Glyco_trans_4-like_N"/>
</dbReference>
<evidence type="ECO:0000259" key="3">
    <source>
        <dbReference type="Pfam" id="PF00534"/>
    </source>
</evidence>
<protein>
    <submittedName>
        <fullName evidence="5">Glycosyltransferase, group 1 family protein</fullName>
    </submittedName>
</protein>
<name>A0A564ZHP7_9BACT</name>
<sequence>MSPIPILYTIPRLSIGGAQTHLLEVLRLLNRRRFSPLLCCLATDQGDSSYLIQQVRELEVPMIDAGIRNVPNSLIRPHTFLQMARVARILRNYGVQVVHSYLFPANWFGTLTARLARVPVTIASKRNVDVYTQATDRWACRMINRLADRVTAVSQTVRDHVHQTEGCPLEKIVVIPNGVDANRLRWTACELTDTKEVLGAVAGEAVIGTIARLVWYKGLEYLLKAAALIVGRQPSVRFVVVGDGPLRRPLEEKARALRLNGAVRFLGAVPNASSLLPGFDIFVLSSLWEGMSNSLLEAMAAGKPVVATDVGGGSEVVLEGKTGFLVPPKDPEALADAVLRLLAAPDLARNLGVAGRVRVESKFTLEIMVARLEELYDSLLTSRIGAL</sequence>
<dbReference type="Gene3D" id="3.40.50.2000">
    <property type="entry name" value="Glycogen Phosphorylase B"/>
    <property type="match status" value="2"/>
</dbReference>
<gene>
    <name evidence="5" type="ORF">MELA_01224</name>
</gene>
<proteinExistence type="predicted"/>
<evidence type="ECO:0000256" key="1">
    <source>
        <dbReference type="ARBA" id="ARBA00022676"/>
    </source>
</evidence>
<dbReference type="EMBL" id="CABIKM010000019">
    <property type="protein sequence ID" value="VUZ84849.1"/>
    <property type="molecule type" value="Genomic_DNA"/>
</dbReference>
<reference evidence="5 6" key="1">
    <citation type="submission" date="2019-07" db="EMBL/GenBank/DDBJ databases">
        <authorList>
            <person name="Cremers G."/>
        </authorList>
    </citation>
    <scope>NUCLEOTIDE SEQUENCE [LARGE SCALE GENOMIC DNA]</scope>
</reference>
<evidence type="ECO:0000313" key="6">
    <source>
        <dbReference type="Proteomes" id="UP000334340"/>
    </source>
</evidence>